<dbReference type="AlphaFoldDB" id="A0A557NY42"/>
<proteinExistence type="predicted"/>
<accession>A0A557NY42</accession>
<dbReference type="EMBL" id="VMKJ01000044">
    <property type="protein sequence ID" value="TVO33326.1"/>
    <property type="molecule type" value="Genomic_DNA"/>
</dbReference>
<reference evidence="1 2" key="1">
    <citation type="submission" date="2019-07" db="EMBL/GenBank/DDBJ databases">
        <title>The draft genome sequence of Vibrio algivorus M1486.</title>
        <authorList>
            <person name="Meng X."/>
        </authorList>
    </citation>
    <scope>NUCLEOTIDE SEQUENCE [LARGE SCALE GENOMIC DNA]</scope>
    <source>
        <strain evidence="1 2">M1486</strain>
    </source>
</reference>
<organism evidence="1 2">
    <name type="scientific">Vibrio algivorus</name>
    <dbReference type="NCBI Taxonomy" id="1667024"/>
    <lineage>
        <taxon>Bacteria</taxon>
        <taxon>Pseudomonadati</taxon>
        <taxon>Pseudomonadota</taxon>
        <taxon>Gammaproteobacteria</taxon>
        <taxon>Vibrionales</taxon>
        <taxon>Vibrionaceae</taxon>
        <taxon>Vibrio</taxon>
    </lineage>
</organism>
<gene>
    <name evidence="1" type="ORF">FOF44_15685</name>
</gene>
<sequence>MSGIVATIICSVFGYLFLSKMRAKKQKLQLDDSEVRGDIDQTIENDENNIESEQVIDIKNTIVDGGISQTSNDKKKH</sequence>
<evidence type="ECO:0000313" key="1">
    <source>
        <dbReference type="EMBL" id="TVO33326.1"/>
    </source>
</evidence>
<comment type="caution">
    <text evidence="1">The sequence shown here is derived from an EMBL/GenBank/DDBJ whole genome shotgun (WGS) entry which is preliminary data.</text>
</comment>
<dbReference type="Proteomes" id="UP000319828">
    <property type="component" value="Unassembled WGS sequence"/>
</dbReference>
<name>A0A557NY42_9VIBR</name>
<evidence type="ECO:0000313" key="2">
    <source>
        <dbReference type="Proteomes" id="UP000319828"/>
    </source>
</evidence>
<protein>
    <submittedName>
        <fullName evidence="1">Uncharacterized protein</fullName>
    </submittedName>
</protein>